<dbReference type="OrthoDB" id="9758506at2"/>
<keyword evidence="6 12" id="KW-0269">Exonuclease</keyword>
<protein>
    <submittedName>
        <fullName evidence="12">Helicase-exonuclease AddAB, AddB subunit</fullName>
    </submittedName>
</protein>
<dbReference type="InterPro" id="IPR049035">
    <property type="entry name" value="ADDB_N"/>
</dbReference>
<dbReference type="InterPro" id="IPR011604">
    <property type="entry name" value="PDDEXK-like_dom_sf"/>
</dbReference>
<dbReference type="Pfam" id="PF12705">
    <property type="entry name" value="PDDEXK_1"/>
    <property type="match status" value="1"/>
</dbReference>
<keyword evidence="3" id="KW-0227">DNA damage</keyword>
<evidence type="ECO:0000256" key="7">
    <source>
        <dbReference type="ARBA" id="ARBA00022840"/>
    </source>
</evidence>
<evidence type="ECO:0000256" key="4">
    <source>
        <dbReference type="ARBA" id="ARBA00022801"/>
    </source>
</evidence>
<dbReference type="GO" id="GO:0006281">
    <property type="term" value="P:DNA repair"/>
    <property type="evidence" value="ECO:0007669"/>
    <property type="project" value="UniProtKB-KW"/>
</dbReference>
<dbReference type="GO" id="GO:0003677">
    <property type="term" value="F:DNA binding"/>
    <property type="evidence" value="ECO:0007669"/>
    <property type="project" value="UniProtKB-KW"/>
</dbReference>
<keyword evidence="13" id="KW-1185">Reference proteome</keyword>
<feature type="domain" description="PD-(D/E)XK endonuclease-like" evidence="10">
    <location>
        <begin position="768"/>
        <end position="1098"/>
    </location>
</feature>
<dbReference type="GO" id="GO:0004527">
    <property type="term" value="F:exonuclease activity"/>
    <property type="evidence" value="ECO:0007669"/>
    <property type="project" value="UniProtKB-KW"/>
</dbReference>
<dbReference type="Proteomes" id="UP000198995">
    <property type="component" value="Unassembled WGS sequence"/>
</dbReference>
<dbReference type="Gene3D" id="3.40.50.300">
    <property type="entry name" value="P-loop containing nucleotide triphosphate hydrolases"/>
    <property type="match status" value="4"/>
</dbReference>
<keyword evidence="5 12" id="KW-0347">Helicase</keyword>
<feature type="domain" description="ATP-dependent helicase/deoxyribonuclease subunit B N-terminal" evidence="11">
    <location>
        <begin position="24"/>
        <end position="262"/>
    </location>
</feature>
<organism evidence="12 13">
    <name type="scientific">Peptococcus niger</name>
    <dbReference type="NCBI Taxonomy" id="2741"/>
    <lineage>
        <taxon>Bacteria</taxon>
        <taxon>Bacillati</taxon>
        <taxon>Bacillota</taxon>
        <taxon>Clostridia</taxon>
        <taxon>Eubacteriales</taxon>
        <taxon>Peptococcaceae</taxon>
        <taxon>Peptococcus</taxon>
    </lineage>
</organism>
<evidence type="ECO:0000256" key="3">
    <source>
        <dbReference type="ARBA" id="ARBA00022763"/>
    </source>
</evidence>
<evidence type="ECO:0000256" key="8">
    <source>
        <dbReference type="ARBA" id="ARBA00023125"/>
    </source>
</evidence>
<dbReference type="InterPro" id="IPR011335">
    <property type="entry name" value="Restrct_endonuc-II-like"/>
</dbReference>
<dbReference type="PANTHER" id="PTHR30591:SF1">
    <property type="entry name" value="RECBCD ENZYME SUBUNIT RECC"/>
    <property type="match status" value="1"/>
</dbReference>
<dbReference type="PANTHER" id="PTHR30591">
    <property type="entry name" value="RECBCD ENZYME SUBUNIT RECC"/>
    <property type="match status" value="1"/>
</dbReference>
<dbReference type="GO" id="GO:0004386">
    <property type="term" value="F:helicase activity"/>
    <property type="evidence" value="ECO:0007669"/>
    <property type="project" value="UniProtKB-KW"/>
</dbReference>
<evidence type="ECO:0000256" key="5">
    <source>
        <dbReference type="ARBA" id="ARBA00022806"/>
    </source>
</evidence>
<dbReference type="Pfam" id="PF21445">
    <property type="entry name" value="ADDB_N"/>
    <property type="match status" value="1"/>
</dbReference>
<evidence type="ECO:0000256" key="6">
    <source>
        <dbReference type="ARBA" id="ARBA00022839"/>
    </source>
</evidence>
<reference evidence="12 13" key="1">
    <citation type="submission" date="2016-10" db="EMBL/GenBank/DDBJ databases">
        <authorList>
            <person name="de Groot N.N."/>
        </authorList>
    </citation>
    <scope>NUCLEOTIDE SEQUENCE [LARGE SCALE GENOMIC DNA]</scope>
    <source>
        <strain evidence="12 13">DSM 20475</strain>
    </source>
</reference>
<sequence>MELFVAPHEQMAHDAVMEALRGHHERREQAYLLVPEQFTLQSDIHLLEALEVNAVMDIKVKSFASLAREVLGRIEGASRTFVGRAARELVFYQAIAEENENLAIYKNAHLQSGVLTAISDSVATLHAAGISAEGLSALADREDLPSELRRKCVELGRIQQRYETLLGDRYQDVEARLQTLLEVVPKATYLRKVHLYFDAFQSMSPLELAIVEALNQLGVAVHVVVTLPYGAAYATEMPAAVGEHEAYAGSWAFLTALRKIAGASLRIREVHAAEAVLPDLAAVAQGVFNQVKTPPLPSAPHLRLMQSPSTEIEVEAVAALLRKRVVDDGLRWRDITVSVTRPEAYFPLIRRIFAAHGIPVFIDQKRYITENPLLQSVFAAIAMVEHQFRPEDVFAYLKGGLSAIDGEALQSLERHATARKLRGNLFFKESSYVVDEARFHSAEGLAMACEDARLAQEGARVLKAELEDFYLSCRKVETVRHFSTAFYHFITRPEWTEGWHHLQAEIGAWPDEALVQENEQIVEAIIGLLEQLVTALGDRTMPFKEYARLLREGLEKISIGIIPPAQDQVLVGALGRTRTSRAPVQLILGLSDAWYPAQSPETGIFDALDQAALKEVGLALGRTAEETAGEEAMALFQAFTRPTERLVLSWPGSDAGGQTMNRSRLIRRVEEAVEDGQVIGAYALLERLKSYSEPIALRWTLKNLQKLSDGTAVSDSEKRTLGTYYRYFMQENGPRRYFLQTGMGYTNRRPPLAGHLGERLYPALTRGRASVSELESMCACPYQHFIRYGIRPHEEDRLEMQYREIGTLIHAALKELTQVYSSKLKTDSPLNEAEVIPLIRAAVARETDQVIGKNRAQNGRNQVFAKRLKGHMERSALQIFRQLEAGDFKPIGQEVRFGKNQALPEIILDTGVETIRLEGIIDRIDAADDAVRVIDYKTGSKSFDPDAVAGGLQLQLLLYLRAALASGAWDKAGGIFYLRVKDLLIPNENDDPSDIANAIVQALMLDGLVIDDPAILEKMDPGVTESAGTVLRLRGRSKAISQKNNVIAEEAFDDMMRYAEDMANCAAQNALAGYIANEPMVIGNQSSCHFCRYQGICRFEPGMPERTASAEDIPKGGTR</sequence>
<dbReference type="InterPro" id="IPR038726">
    <property type="entry name" value="PDDEXK_AddAB-type"/>
</dbReference>
<dbReference type="SUPFAM" id="SSF52540">
    <property type="entry name" value="P-loop containing nucleoside triphosphate hydrolases"/>
    <property type="match status" value="1"/>
</dbReference>
<evidence type="ECO:0000313" key="12">
    <source>
        <dbReference type="EMBL" id="SDD12604.1"/>
    </source>
</evidence>
<accession>A0A1G6S7C9</accession>
<evidence type="ECO:0000313" key="13">
    <source>
        <dbReference type="Proteomes" id="UP000198995"/>
    </source>
</evidence>
<keyword evidence="9" id="KW-0234">DNA repair</keyword>
<dbReference type="SUPFAM" id="SSF52980">
    <property type="entry name" value="Restriction endonuclease-like"/>
    <property type="match status" value="1"/>
</dbReference>
<dbReference type="InterPro" id="IPR027417">
    <property type="entry name" value="P-loop_NTPase"/>
</dbReference>
<dbReference type="AlphaFoldDB" id="A0A1G6S7C9"/>
<gene>
    <name evidence="12" type="ORF">SAMN04489866_101249</name>
</gene>
<evidence type="ECO:0000256" key="1">
    <source>
        <dbReference type="ARBA" id="ARBA00022722"/>
    </source>
</evidence>
<proteinExistence type="predicted"/>
<dbReference type="GO" id="GO:0005524">
    <property type="term" value="F:ATP binding"/>
    <property type="evidence" value="ECO:0007669"/>
    <property type="project" value="UniProtKB-KW"/>
</dbReference>
<dbReference type="GO" id="GO:0006310">
    <property type="term" value="P:DNA recombination"/>
    <property type="evidence" value="ECO:0007669"/>
    <property type="project" value="TreeGrafter"/>
</dbReference>
<dbReference type="STRING" id="2741.SAMN04489866_101249"/>
<evidence type="ECO:0000259" key="11">
    <source>
        <dbReference type="Pfam" id="PF21445"/>
    </source>
</evidence>
<keyword evidence="8" id="KW-0238">DNA-binding</keyword>
<keyword evidence="7" id="KW-0067">ATP-binding</keyword>
<name>A0A1G6S7C9_PEPNI</name>
<dbReference type="Gene3D" id="3.90.320.10">
    <property type="match status" value="1"/>
</dbReference>
<evidence type="ECO:0000259" key="10">
    <source>
        <dbReference type="Pfam" id="PF12705"/>
    </source>
</evidence>
<keyword evidence="4" id="KW-0378">Hydrolase</keyword>
<dbReference type="EMBL" id="FNAF01000001">
    <property type="protein sequence ID" value="SDD12604.1"/>
    <property type="molecule type" value="Genomic_DNA"/>
</dbReference>
<evidence type="ECO:0000256" key="2">
    <source>
        <dbReference type="ARBA" id="ARBA00022741"/>
    </source>
</evidence>
<keyword evidence="1" id="KW-0540">Nuclease</keyword>
<dbReference type="RefSeq" id="WP_091790928.1">
    <property type="nucleotide sequence ID" value="NZ_FNAF01000001.1"/>
</dbReference>
<evidence type="ECO:0000256" key="9">
    <source>
        <dbReference type="ARBA" id="ARBA00023204"/>
    </source>
</evidence>
<keyword evidence="2" id="KW-0547">Nucleotide-binding</keyword>